<evidence type="ECO:0000256" key="3">
    <source>
        <dbReference type="ARBA" id="ARBA00023136"/>
    </source>
</evidence>
<evidence type="ECO:0000256" key="2">
    <source>
        <dbReference type="ARBA" id="ARBA00022729"/>
    </source>
</evidence>
<dbReference type="eggNOG" id="COG1450">
    <property type="taxonomic scope" value="Bacteria"/>
</dbReference>
<dbReference type="GO" id="GO:0016020">
    <property type="term" value="C:membrane"/>
    <property type="evidence" value="ECO:0007669"/>
    <property type="project" value="UniProtKB-SubCell"/>
</dbReference>
<proteinExistence type="predicted"/>
<dbReference type="OrthoDB" id="1786086at2"/>
<evidence type="ECO:0008006" key="6">
    <source>
        <dbReference type="Google" id="ProtNLM"/>
    </source>
</evidence>
<dbReference type="eggNOG" id="COG4796">
    <property type="taxonomic scope" value="Bacteria"/>
</dbReference>
<keyword evidence="2" id="KW-0732">Signal</keyword>
<dbReference type="PANTHER" id="PTHR30332:SF24">
    <property type="entry name" value="SECRETIN GSPD-RELATED"/>
    <property type="match status" value="1"/>
</dbReference>
<dbReference type="RefSeq" id="WP_006521785.1">
    <property type="nucleotide sequence ID" value="NC_021184.1"/>
</dbReference>
<dbReference type="STRING" id="767817.Desgi_2651"/>
<evidence type="ECO:0000313" key="4">
    <source>
        <dbReference type="EMBL" id="AGL02056.1"/>
    </source>
</evidence>
<organism evidence="4 5">
    <name type="scientific">Desulfoscipio gibsoniae DSM 7213</name>
    <dbReference type="NCBI Taxonomy" id="767817"/>
    <lineage>
        <taxon>Bacteria</taxon>
        <taxon>Bacillati</taxon>
        <taxon>Bacillota</taxon>
        <taxon>Clostridia</taxon>
        <taxon>Eubacteriales</taxon>
        <taxon>Desulfallaceae</taxon>
        <taxon>Desulfoscipio</taxon>
    </lineage>
</organism>
<reference evidence="4 5" key="1">
    <citation type="submission" date="2012-01" db="EMBL/GenBank/DDBJ databases">
        <title>Complete sequence of Desulfotomaculum gibsoniae DSM 7213.</title>
        <authorList>
            <consortium name="US DOE Joint Genome Institute"/>
            <person name="Lucas S."/>
            <person name="Han J."/>
            <person name="Lapidus A."/>
            <person name="Cheng J.-F."/>
            <person name="Goodwin L."/>
            <person name="Pitluck S."/>
            <person name="Peters L."/>
            <person name="Ovchinnikova G."/>
            <person name="Teshima H."/>
            <person name="Detter J.C."/>
            <person name="Han C."/>
            <person name="Tapia R."/>
            <person name="Land M."/>
            <person name="Hauser L."/>
            <person name="Kyrpides N."/>
            <person name="Ivanova N."/>
            <person name="Pagani I."/>
            <person name="Parshina S."/>
            <person name="Plugge C."/>
            <person name="Muyzer G."/>
            <person name="Kuever J."/>
            <person name="Ivanova A."/>
            <person name="Nazina T."/>
            <person name="Klenk H.-P."/>
            <person name="Brambilla E."/>
            <person name="Spring S."/>
            <person name="Stams A.F."/>
            <person name="Woyke T."/>
        </authorList>
    </citation>
    <scope>NUCLEOTIDE SEQUENCE [LARGE SCALE GENOMIC DNA]</scope>
    <source>
        <strain evidence="4 5">DSM 7213</strain>
    </source>
</reference>
<comment type="subcellular location">
    <subcellularLocation>
        <location evidence="1">Membrane</location>
    </subcellularLocation>
</comment>
<evidence type="ECO:0000313" key="5">
    <source>
        <dbReference type="Proteomes" id="UP000013520"/>
    </source>
</evidence>
<dbReference type="KEGG" id="dgi:Desgi_2651"/>
<protein>
    <recommendedName>
        <fullName evidence="6">Type II secretory pathway, component HofQ</fullName>
    </recommendedName>
</protein>
<keyword evidence="3" id="KW-0472">Membrane</keyword>
<accession>R4KR18</accession>
<sequence>MSCLYVNKHTNGIVISLVFLILTFLACGPAYADGDAVPMFSTSESLSAVEGIYDESGEKISLDLRGVDLRDALSALAIKMNANIILLDPKPVKINFQADNITARQALELIIQSQGLTYLQNGQIIMVGPADKLKKDFFNQMILTRFNLFYIPASEMKSLLGELGLDMTSVTVNTNQNAIWVQGTVQAVKKVREVIYSVDNMENQVSLEHKIVTLNQISPERAVELLASAGVELKRYVLLDNRLLVFDPEVLSRWDQVQTLLSQLDSQAANKNKVFVFQLKNIVAGDAADRLSEFGFSEVKTITYNYDRFGHELMVLCPPYLEAQLRSALVSMDVTRQATRVPVLKEGGETAHSKLNAMRSLLSDLSGVPVSKMHISRNISGDNDNPEYVLWVEETPDKSQLIKDLIDEIRKTI</sequence>
<dbReference type="InterPro" id="IPR038591">
    <property type="entry name" value="NolW-like_sf"/>
</dbReference>
<dbReference type="GO" id="GO:0015627">
    <property type="term" value="C:type II protein secretion system complex"/>
    <property type="evidence" value="ECO:0007669"/>
    <property type="project" value="TreeGrafter"/>
</dbReference>
<dbReference type="AlphaFoldDB" id="R4KR18"/>
<dbReference type="HOGENOM" id="CLU_665204_0_0_9"/>
<dbReference type="EMBL" id="CP003273">
    <property type="protein sequence ID" value="AGL02056.1"/>
    <property type="molecule type" value="Genomic_DNA"/>
</dbReference>
<dbReference type="Gene3D" id="3.30.1370.130">
    <property type="match status" value="1"/>
</dbReference>
<dbReference type="InterPro" id="IPR050810">
    <property type="entry name" value="Bact_Secretion_Sys_Channel"/>
</dbReference>
<dbReference type="GO" id="GO:0009306">
    <property type="term" value="P:protein secretion"/>
    <property type="evidence" value="ECO:0007669"/>
    <property type="project" value="TreeGrafter"/>
</dbReference>
<keyword evidence="5" id="KW-1185">Reference proteome</keyword>
<dbReference type="Gene3D" id="3.30.1370.120">
    <property type="match status" value="1"/>
</dbReference>
<evidence type="ECO:0000256" key="1">
    <source>
        <dbReference type="ARBA" id="ARBA00004370"/>
    </source>
</evidence>
<name>R4KR18_9FIRM</name>
<dbReference type="Proteomes" id="UP000013520">
    <property type="component" value="Chromosome"/>
</dbReference>
<dbReference type="PANTHER" id="PTHR30332">
    <property type="entry name" value="PROBABLE GENERAL SECRETION PATHWAY PROTEIN D"/>
    <property type="match status" value="1"/>
</dbReference>
<gene>
    <name evidence="4" type="ORF">Desgi_2651</name>
</gene>